<gene>
    <name evidence="12" type="primary">dctA2</name>
    <name evidence="10" type="synonym">dctA</name>
    <name evidence="12" type="ORF">LMG23992_03707</name>
</gene>
<evidence type="ECO:0000313" key="12">
    <source>
        <dbReference type="EMBL" id="CAG9178274.1"/>
    </source>
</evidence>
<evidence type="ECO:0000256" key="6">
    <source>
        <dbReference type="ARBA" id="ARBA00022692"/>
    </source>
</evidence>
<dbReference type="HAMAP" id="MF_01300">
    <property type="entry name" value="C4_dicarb_transport"/>
    <property type="match status" value="1"/>
</dbReference>
<feature type="transmembrane region" description="Helical" evidence="10">
    <location>
        <begin position="267"/>
        <end position="289"/>
    </location>
</feature>
<protein>
    <recommendedName>
        <fullName evidence="10">C4-dicarboxylate transport protein</fullName>
    </recommendedName>
</protein>
<dbReference type="PROSITE" id="PS00713">
    <property type="entry name" value="NA_DICARBOXYL_SYMP_1"/>
    <property type="match status" value="1"/>
</dbReference>
<proteinExistence type="inferred from homology"/>
<name>A0ABN7Z2I4_9BURK</name>
<keyword evidence="5" id="KW-0997">Cell inner membrane</keyword>
<keyword evidence="7 10" id="KW-0769">Symport</keyword>
<evidence type="ECO:0000256" key="1">
    <source>
        <dbReference type="ARBA" id="ARBA00004651"/>
    </source>
</evidence>
<feature type="region of interest" description="Disordered" evidence="11">
    <location>
        <begin position="496"/>
        <end position="515"/>
    </location>
</feature>
<evidence type="ECO:0000256" key="5">
    <source>
        <dbReference type="ARBA" id="ARBA00022519"/>
    </source>
</evidence>
<evidence type="ECO:0000256" key="9">
    <source>
        <dbReference type="ARBA" id="ARBA00023136"/>
    </source>
</evidence>
<dbReference type="PRINTS" id="PR00173">
    <property type="entry name" value="EDTRNSPORT"/>
</dbReference>
<reference evidence="12 13" key="1">
    <citation type="submission" date="2021-08" db="EMBL/GenBank/DDBJ databases">
        <authorList>
            <person name="Peeters C."/>
        </authorList>
    </citation>
    <scope>NUCLEOTIDE SEQUENCE [LARGE SCALE GENOMIC DNA]</scope>
    <source>
        <strain evidence="12 13">LMG 23992</strain>
    </source>
</reference>
<evidence type="ECO:0000256" key="4">
    <source>
        <dbReference type="ARBA" id="ARBA00022475"/>
    </source>
</evidence>
<dbReference type="InterPro" id="IPR023954">
    <property type="entry name" value="C4_dicarb_transport"/>
</dbReference>
<dbReference type="SUPFAM" id="SSF118215">
    <property type="entry name" value="Proton glutamate symport protein"/>
    <property type="match status" value="1"/>
</dbReference>
<evidence type="ECO:0000256" key="2">
    <source>
        <dbReference type="ARBA" id="ARBA00006148"/>
    </source>
</evidence>
<feature type="transmembrane region" description="Helical" evidence="10">
    <location>
        <begin position="433"/>
        <end position="458"/>
    </location>
</feature>
<dbReference type="InterPro" id="IPR018107">
    <property type="entry name" value="Na-dicarboxylate_symporter_CS"/>
</dbReference>
<dbReference type="NCBIfam" id="NF002461">
    <property type="entry name" value="PRK01663.1"/>
    <property type="match status" value="1"/>
</dbReference>
<evidence type="ECO:0000256" key="11">
    <source>
        <dbReference type="SAM" id="MobiDB-lite"/>
    </source>
</evidence>
<keyword evidence="4 10" id="KW-1003">Cell membrane</keyword>
<dbReference type="PROSITE" id="PS00714">
    <property type="entry name" value="NA_DICARBOXYL_SYMP_2"/>
    <property type="match status" value="1"/>
</dbReference>
<keyword evidence="13" id="KW-1185">Reference proteome</keyword>
<feature type="transmembrane region" description="Helical" evidence="10">
    <location>
        <begin position="233"/>
        <end position="251"/>
    </location>
</feature>
<feature type="transmembrane region" description="Helical" evidence="10">
    <location>
        <begin position="395"/>
        <end position="421"/>
    </location>
</feature>
<keyword evidence="9 10" id="KW-0472">Membrane</keyword>
<evidence type="ECO:0000256" key="10">
    <source>
        <dbReference type="HAMAP-Rule" id="MF_01300"/>
    </source>
</evidence>
<evidence type="ECO:0000256" key="8">
    <source>
        <dbReference type="ARBA" id="ARBA00022989"/>
    </source>
</evidence>
<dbReference type="InterPro" id="IPR036458">
    <property type="entry name" value="Na:dicarbo_symporter_sf"/>
</dbReference>
<feature type="transmembrane region" description="Helical" evidence="10">
    <location>
        <begin position="160"/>
        <end position="182"/>
    </location>
</feature>
<evidence type="ECO:0000256" key="3">
    <source>
        <dbReference type="ARBA" id="ARBA00022448"/>
    </source>
</evidence>
<organism evidence="12 13">
    <name type="scientific">Cupriavidus laharis</name>
    <dbReference type="NCBI Taxonomy" id="151654"/>
    <lineage>
        <taxon>Bacteria</taxon>
        <taxon>Pseudomonadati</taxon>
        <taxon>Pseudomonadota</taxon>
        <taxon>Betaproteobacteria</taxon>
        <taxon>Burkholderiales</taxon>
        <taxon>Burkholderiaceae</taxon>
        <taxon>Cupriavidus</taxon>
    </lineage>
</organism>
<feature type="transmembrane region" description="Helical" evidence="10">
    <location>
        <begin position="130"/>
        <end position="148"/>
    </location>
</feature>
<keyword evidence="6 10" id="KW-0812">Transmembrane</keyword>
<feature type="transmembrane region" description="Helical" evidence="10">
    <location>
        <begin position="309"/>
        <end position="333"/>
    </location>
</feature>
<evidence type="ECO:0000313" key="13">
    <source>
        <dbReference type="Proteomes" id="UP000727654"/>
    </source>
</evidence>
<dbReference type="InterPro" id="IPR001991">
    <property type="entry name" value="Na-dicarboxylate_symporter"/>
</dbReference>
<comment type="caution">
    <text evidence="12">The sequence shown here is derived from an EMBL/GenBank/DDBJ whole genome shotgun (WGS) entry which is preliminary data.</text>
</comment>
<dbReference type="Pfam" id="PF00375">
    <property type="entry name" value="SDF"/>
    <property type="match status" value="1"/>
</dbReference>
<dbReference type="NCBIfam" id="NF009587">
    <property type="entry name" value="PRK13027.1"/>
    <property type="match status" value="1"/>
</dbReference>
<comment type="similarity">
    <text evidence="2 10">Belongs to the dicarboxylate/amino acid:cation symporter (DAACS) (TC 2.A.23) family.</text>
</comment>
<feature type="transmembrane region" description="Helical" evidence="10">
    <location>
        <begin position="91"/>
        <end position="110"/>
    </location>
</feature>
<keyword evidence="3 10" id="KW-0813">Transport</keyword>
<dbReference type="EMBL" id="CAJZAI010000009">
    <property type="protein sequence ID" value="CAG9178274.1"/>
    <property type="molecule type" value="Genomic_DNA"/>
</dbReference>
<dbReference type="Proteomes" id="UP000727654">
    <property type="component" value="Unassembled WGS sequence"/>
</dbReference>
<accession>A0ABN7Z2I4</accession>
<sequence>MCHIAHPQRIRHSEFPEPGIPEFRKSGVQPPARTSPLPFKSKSYDIAALWHTDCDSFVPDAPHPVTVRTRRPGGYGQETEDDIMRKPFYKILYVQVLFAIFVGILLGHFWPDTGVAMKPLGDGFIKLIKMIIGPIIFCTVVTGIAGMSDMKKVGRVGGKALLYFEIVSTFALLIGLGAGHLLKPGVGFNIDPATLDTKSIAQYVSKAHGQSTVEFLMHIIPDTIFSAFANGDILQILLVSMFFGAALAAIGERARIVVQLIEQVSKVFFHIVHVITKVAPIGAFGAMAFTIGKYGLGSLVPLLKLIGTFYFTAIIFVVFVLGTIARLTGFNILRFISYIKEELLIVLGTSSSEAALPHLMEKLEKLGCSKSVVGLVVPTGYSFNLDGTNIYMTMAVIFIAQATGIELTLMQQLTILAVAMLTSKGASGVTGAGFITLAATLAVVPTIPVAGMVLILGIDRFMSECRALTNIIGNGVATVVVSAWERELDRAQLKRTLQQGSEDEAEDLADAGQNV</sequence>
<comment type="function">
    <text evidence="10">Responsible for the transport of dicarboxylates such as succinate, fumarate, and malate across the membrane.</text>
</comment>
<comment type="subcellular location">
    <subcellularLocation>
        <location evidence="1 10">Cell membrane</location>
        <topology evidence="1 10">Multi-pass membrane protein</topology>
    </subcellularLocation>
</comment>
<keyword evidence="8 10" id="KW-1133">Transmembrane helix</keyword>
<dbReference type="Gene3D" id="1.10.3860.10">
    <property type="entry name" value="Sodium:dicarboxylate symporter"/>
    <property type="match status" value="1"/>
</dbReference>
<dbReference type="PANTHER" id="PTHR42865">
    <property type="entry name" value="PROTON/GLUTAMATE-ASPARTATE SYMPORTER"/>
    <property type="match status" value="1"/>
</dbReference>
<dbReference type="PANTHER" id="PTHR42865:SF1">
    <property type="entry name" value="AEROBIC C4-DICARBOXYLATE TRANSPORT PROTEIN"/>
    <property type="match status" value="1"/>
</dbReference>
<evidence type="ECO:0000256" key="7">
    <source>
        <dbReference type="ARBA" id="ARBA00022847"/>
    </source>
</evidence>